<dbReference type="InterPro" id="IPR001715">
    <property type="entry name" value="CH_dom"/>
</dbReference>
<feature type="compositionally biased region" description="Acidic residues" evidence="13">
    <location>
        <begin position="3934"/>
        <end position="3944"/>
    </location>
</feature>
<evidence type="ECO:0000313" key="17">
    <source>
        <dbReference type="EMBL" id="CAH3113438.1"/>
    </source>
</evidence>
<evidence type="ECO:0000256" key="11">
    <source>
        <dbReference type="PROSITE-ProRule" id="PRU00192"/>
    </source>
</evidence>
<dbReference type="Gene3D" id="1.10.418.10">
    <property type="entry name" value="Calponin-like domain"/>
    <property type="match status" value="2"/>
</dbReference>
<dbReference type="InterPro" id="IPR001452">
    <property type="entry name" value="SH3_domain"/>
</dbReference>
<feature type="compositionally biased region" description="Polar residues" evidence="13">
    <location>
        <begin position="3972"/>
        <end position="3982"/>
    </location>
</feature>
<evidence type="ECO:0008006" key="19">
    <source>
        <dbReference type="Google" id="ProtNLM"/>
    </source>
</evidence>
<dbReference type="InterPro" id="IPR036872">
    <property type="entry name" value="CH_dom_sf"/>
</dbReference>
<dbReference type="SUPFAM" id="SSF46966">
    <property type="entry name" value="Spectrin repeat"/>
    <property type="match status" value="24"/>
</dbReference>
<feature type="region of interest" description="Disordered" evidence="13">
    <location>
        <begin position="3816"/>
        <end position="3855"/>
    </location>
</feature>
<keyword evidence="5" id="KW-0963">Cytoplasm</keyword>
<dbReference type="InterPro" id="IPR001849">
    <property type="entry name" value="PH_domain"/>
</dbReference>
<evidence type="ECO:0000256" key="8">
    <source>
        <dbReference type="ARBA" id="ARBA00022701"/>
    </source>
</evidence>
<evidence type="ECO:0000256" key="9">
    <source>
        <dbReference type="ARBA" id="ARBA00022737"/>
    </source>
</evidence>
<dbReference type="SUPFAM" id="SSF50729">
    <property type="entry name" value="PH domain-like"/>
    <property type="match status" value="1"/>
</dbReference>
<evidence type="ECO:0000259" key="14">
    <source>
        <dbReference type="PROSITE" id="PS50002"/>
    </source>
</evidence>
<dbReference type="PANTHER" id="PTHR11915">
    <property type="entry name" value="SPECTRIN/FILAMIN RELATED CYTOSKELETAL PROTEIN"/>
    <property type="match status" value="1"/>
</dbReference>
<feature type="coiled-coil region" evidence="12">
    <location>
        <begin position="1296"/>
        <end position="1323"/>
    </location>
</feature>
<dbReference type="PRINTS" id="PR00683">
    <property type="entry name" value="SPECTRINPH"/>
</dbReference>
<accession>A0ABN8NKW6</accession>
<feature type="coiled-coil region" evidence="12">
    <location>
        <begin position="2687"/>
        <end position="2736"/>
    </location>
</feature>
<dbReference type="Pfam" id="PF00435">
    <property type="entry name" value="Spectrin"/>
    <property type="match status" value="29"/>
</dbReference>
<dbReference type="InterPro" id="IPR011993">
    <property type="entry name" value="PH-like_dom_sf"/>
</dbReference>
<feature type="domain" description="Calponin-homology (CH)" evidence="16">
    <location>
        <begin position="25"/>
        <end position="128"/>
    </location>
</feature>
<evidence type="ECO:0000256" key="5">
    <source>
        <dbReference type="ARBA" id="ARBA00022490"/>
    </source>
</evidence>
<comment type="similarity">
    <text evidence="2">Belongs to the spectrin family.</text>
</comment>
<evidence type="ECO:0000256" key="1">
    <source>
        <dbReference type="ARBA" id="ARBA00004496"/>
    </source>
</evidence>
<feature type="region of interest" description="Disordered" evidence="13">
    <location>
        <begin position="3914"/>
        <end position="4082"/>
    </location>
</feature>
<dbReference type="InterPro" id="IPR001605">
    <property type="entry name" value="PH_dom-spectrin-type"/>
</dbReference>
<gene>
    <name evidence="17" type="ORF">PLOB_00022097</name>
</gene>
<dbReference type="InterPro" id="IPR002017">
    <property type="entry name" value="Spectrin_repeat"/>
</dbReference>
<dbReference type="SUPFAM" id="SSF47576">
    <property type="entry name" value="Calponin-homology domain, CH-domain"/>
    <property type="match status" value="1"/>
</dbReference>
<feature type="coiled-coil region" evidence="12">
    <location>
        <begin position="2249"/>
        <end position="2276"/>
    </location>
</feature>
<keyword evidence="6" id="KW-0597">Phosphoprotein</keyword>
<keyword evidence="8" id="KW-0493">Microtubule</keyword>
<evidence type="ECO:0000259" key="16">
    <source>
        <dbReference type="PROSITE" id="PS50021"/>
    </source>
</evidence>
<keyword evidence="10" id="KW-0009">Actin-binding</keyword>
<dbReference type="InterPro" id="IPR018159">
    <property type="entry name" value="Spectrin/alpha-actinin"/>
</dbReference>
<evidence type="ECO:0000256" key="3">
    <source>
        <dbReference type="ARBA" id="ARBA00022443"/>
    </source>
</evidence>
<evidence type="ECO:0000259" key="15">
    <source>
        <dbReference type="PROSITE" id="PS50003"/>
    </source>
</evidence>
<dbReference type="Proteomes" id="UP001159405">
    <property type="component" value="Unassembled WGS sequence"/>
</dbReference>
<dbReference type="SMART" id="SM00326">
    <property type="entry name" value="SH3"/>
    <property type="match status" value="1"/>
</dbReference>
<feature type="compositionally biased region" description="Pro residues" evidence="13">
    <location>
        <begin position="3819"/>
        <end position="3829"/>
    </location>
</feature>
<feature type="coiled-coil region" evidence="12">
    <location>
        <begin position="3096"/>
        <end position="3155"/>
    </location>
</feature>
<dbReference type="Pfam" id="PF00307">
    <property type="entry name" value="CH"/>
    <property type="match status" value="2"/>
</dbReference>
<feature type="compositionally biased region" description="Pro residues" evidence="13">
    <location>
        <begin position="3921"/>
        <end position="3931"/>
    </location>
</feature>
<keyword evidence="18" id="KW-1185">Reference proteome</keyword>
<dbReference type="Gene3D" id="2.30.29.30">
    <property type="entry name" value="Pleckstrin-homology domain (PH domain)/Phosphotyrosine-binding domain (PTB)"/>
    <property type="match status" value="1"/>
</dbReference>
<evidence type="ECO:0000256" key="12">
    <source>
        <dbReference type="SAM" id="Coils"/>
    </source>
</evidence>
<feature type="compositionally biased region" description="Polar residues" evidence="13">
    <location>
        <begin position="4034"/>
        <end position="4046"/>
    </location>
</feature>
<feature type="domain" description="PH" evidence="15">
    <location>
        <begin position="3704"/>
        <end position="3812"/>
    </location>
</feature>
<dbReference type="CDD" id="cd10571">
    <property type="entry name" value="PH_beta_spectrin"/>
    <property type="match status" value="1"/>
</dbReference>
<feature type="compositionally biased region" description="Polar residues" evidence="13">
    <location>
        <begin position="3689"/>
        <end position="3707"/>
    </location>
</feature>
<evidence type="ECO:0000256" key="7">
    <source>
        <dbReference type="ARBA" id="ARBA00022658"/>
    </source>
</evidence>
<evidence type="ECO:0000256" key="10">
    <source>
        <dbReference type="ARBA" id="ARBA00023203"/>
    </source>
</evidence>
<feature type="compositionally biased region" description="Acidic residues" evidence="13">
    <location>
        <begin position="3956"/>
        <end position="3970"/>
    </location>
</feature>
<feature type="compositionally biased region" description="Basic and acidic residues" evidence="13">
    <location>
        <begin position="3581"/>
        <end position="3688"/>
    </location>
</feature>
<feature type="region of interest" description="Disordered" evidence="13">
    <location>
        <begin position="3551"/>
        <end position="3707"/>
    </location>
</feature>
<proteinExistence type="inferred from homology"/>
<dbReference type="PROSITE" id="PS50021">
    <property type="entry name" value="CH"/>
    <property type="match status" value="2"/>
</dbReference>
<dbReference type="Pfam" id="PF14604">
    <property type="entry name" value="SH3_9"/>
    <property type="match status" value="1"/>
</dbReference>
<sequence>MSHVPPPTPTFEKDRIRALKNERINSQKKTFTKWVNSFLDKNNQHIDDLFTDFCDGRLLISLLEIISGEKLGKVARGKLRVHKIENVNKALEFLQRSVKLESIGAEDIVDGNERLILAVIWMIILRFQIADISYQDEMSKEKKSAKEALLLWCQRMTRGYPGVDVQNFTTSWRNGLAFNALIHKHRPDIINYSLLRPSQHEANLNNAFNIAEESLGITKLLDAEDVDCPRPDEKSIMTYVSMYYQYFAKMKSEETGGRRIAKIVGILMEVEQMEKDYERMVSDLLNWLNSKILELGRPFQKSMTAVQREMAEFKHFRTVEKPPKYSERVNIEAHLFSLQTKRKGNNQRPYVPPEGRLVMDINKAWQIMESAEHDREMALRQELIRQEMLEKLADKFERKASLRESWLDDMMHVLEGEELGQDAATVEAAFKRHEAISTDIKAREERFQMVFDLAQELIDEDYHRADFISEREEVIMTKWDKLIGKLEARRKTLVGFRDLVGLFREMDGAHGDMQDIEAAVRSEDYGKHLLDVENLLHKHSLIESQIQSQGESVQRINNVAQKFIKAKHPEIRVIKERQTLLTQAFEGLVQLGKERRARLEDSLRLYKFFGDMEEEEMFVKETEKVLSSKEVGKDLISLTRLQQKHKALEAEMSGRFAHCETVIAKGQSLIDRGHYASKEIRAKIKQLQQNWMKLKELLITRSDRLKDAAQSLQYYSDANDAESWMTEKMYVVSSEDYGRDEQSAMSLLQRHTNVIDEIKGFADDVNRLREQSKLMESIEMAAETKFEVYEEEAEVETDEEVEEIVEKEVIKDVVQEIKVPQVKALYPFTGQGLKMAKGEVFFLIAKTNKDWWSVRRLTSKEAGYVPANYVKEIEARTVKKATKQKVMVPEKVKVKRRVKKKVIVQKQRAVKVQKTPEKKGKSRRPVRRHFTAHFDRDNVATRQVSLQNLYSRLVEMAEIRRENLENSIKYFHFCHECDDIEAWMKNKGLMTELTANGSRITEINSLADQLITTDHRHSAAVKKRRKEINDMWEKLQRLKQAKEEELKEKHGVELFFDSCNEMKSWMQEKDAVLSDGDMGRDLETVRALQRRHQGFERDLAAVDEKLLKLQDQAKSLVSQHPRQARQIKAKEAEILGLWNGLKGKASKRKQVLDEAYGQQGFLADSRDLLSWASDMRESLKIAETPKDVNSSKQLIQEHEEKWEDIQTHNDRFDQLVEYGQKMLASNPRVKQVKDRLTSLKQEKAALKDTWFERNDLLNESQDLQAFIRDAEHVDSLSASHEAFLSNDDLGTSVDDVEMLLKQHENFEKTLSAQEEKLTSLSDMAKSLVNADHHNGPWISKRKDEVVKRRQNVKQLAGERRQELQQSQILQNFKRDTQEFEAWIQEKLQIATDESFRDLTNVQRKLQRHQAFEAEIAANKNGFDSINACGKKLIREGHYGASEIEDLLRGLNEGWSDLVSKSADKGGKLQQAQQQQQFNRTMEDTKVWMNEVETLMSVEDLGHDLSSVKFLLKKHQGVGTDIELHDTQIQSLCDAAQGLIDGGHFDAGRIEQGTETILQRFDELKELFSNRQSQLEDSLGLHQFFYDLEMEMAWIREHMTLATSEDLGTSLIGVQRLQKRHLAFENELSNHQFRIDTVLASGQDLIDSNHYASDEIEERCEELSTSWESLMGAAAERKQKLNDALESQKYFTEANEADSWMNDKAGLAANQDYGKDELAAGKLLTKHTALQTAVNSYNPIIQALAEQATKLIHSGHFAAAKIATRQRDIEEQFSGLQTLTNSRLHRLEESKKLHQYLREVNETAEWINEQLHVAATEDYGKDFEHLETIQGKFEDFKRSVTAKAERFSEVDNFAKRLVAEGHTDTVVIKEQQDILRSMWAQLQDQIKIRTKRLASAAEIHGFNRDLNELIARLQEKDASLSMEDLGRDMASVQGLQRKHEGHERDLVVVQKQVETLSAQSAKLQVAYQGHTAESIKKHEEFVLGLWNELDRKTTRKKCKLQDSNDFHKLNGEIRDLVSWCIDMSRTISSGEPVHDVTDAETLLRRIDEYRSEMDAREEGFNKVMETGERMIDNGHFAADEIAEKLELLLTERESLYATWEDHKTELDQAYDLHVFLRDAKQIDTFTSTQEVVLAGAELGDSVDEVDCLLRKHENIERLTASQDEKITNLCEFGETLVENGHNESDMMKVRVKAVCDRRNKLKEELGKRRNKLEESKKIAQFYQDVVEAESWITEKLQTASDESYKDPANLDSKLQKHQAFEAELTAHEEAIDAVRETGEELITSGHFAAEEVERRIEALYLHWEELLEASANKGKRLEEARDHQKFNQEVDIADSCISEKEAVVSSEDTGRDFEHCVRLQKKMKAFDKDLAVEAARVEAIDKLAQKLVCEGHAGSADITHRQQALTERWNRLQDRASERRQQLAEANEMHAFDRDCKDVSDLINEKAVTFSSEDFGRDLPGVETLLRKHDDLERDLSVIEGKMEALESEARRLARTQALMVPAIQTKQAEIIENWERLNDLFDERKGKLEANRLLQIFLMDYRDLMAWMTDLAMRISSGEPAKNVREAEALLELHMERKGVIEARMDSFTSAHVFGLSLVDQGHFAAEEIQENCEEMTLVKDELMESWKEKQVELSQSYELQLFLRDADQADAWIAAKEAFLQAEESSDSLDTVETLLKNQLNFEKSLTAYEEKIKVLQQSSDQLIQQEHVDSDVIIERCKEVLENWERLKKLATAKVGDLGESRKLFQFLRDAEEIESWMNEKLQTASEASYRETSNLVQKQQKHQTFEAELTANKGQLDNVLSTGQALVNSTPRSRETVEAKLKDLNELWKFLADMSSNKGQRLKEAIQRQTFEKNVGDLESWITENENSLASKDFGKDVKSANNLIKKQQLLEADITSHEERVNEILLQAAEFVEADHFEKDEIEDRAKAVAERFVGLSKPAEARRDKLQDSLVLHRYLANVEEELAWIRDKEPLVKTDDLGRNLIGVQNLLKKQEAVDAEITAHEQLINAVISTAEQLLERDHYATDEIEARCAKLQDSWAELTSLSAARQQKLQDSLKAQQFYTEVTEVETWIREKLPRVSSEDYGRDETSAQSLLRKHETLELELDSYRAKVEDLKNACQDLMKAENFDAERIQRRQSEMETRFQRLSDKASERHQRLLDSNQLFNFYREADEVESWIAERESIAMSDDYGRDLEHVETLLKKFEDFTRDLVTSGERIASLTAQAQALLDEGNSEGEAIENRMEEVCSMWDTLKERTNSRLEALDRAREIHAFNRNVEETRAWIQEKEAALMFSDDGARDLSSVQALQRKHQGFQLDLNALGEKVESVSQEAEDLASRFPEGQEHLMEQRDEVLSSWRRLQEKASSKKSNLTQSEELQKFLNDFRDLMSWIGHMSSVIIEDELPDDVTNAESCFARHQEHKAEIDTRQRSVNDFYQAADKLIGDKHSASADVKEKKQRLSKAWQALQTTWSEKGMELEQSKEVLVFKRDADQLEAWLNARDLDQESGDVGDSLEGVEDLLKKHEEFEQMLLAQEMKFLGITKLTQQEEEMNKQSERENEMKEEQERREREEEEERERELKERKTREQIRTKEEADRKEKEREKQMRLKEEAERKENERKRKEAERKEKEREQREEAQKLRALEEKKMAKTKAKQEEEKRLQESNRQVKLEEQRRQEKIDEDNNNKSASTPQDQQKGSVSSTVEGILQRKQELESGGRKAHARMWKTLYTVLRGNQLFFYRDKKDAQSTNYAAPPVDLTDGFCEEASDVVRRKNAFRLLCDDDSDFFFVAKDPEDLERWVKSMSEACGQIDLDIPSPPPPTPPARLPSTTTSPLMASQENGGSADVTKPYGRLPKPLITVTSFDDDEDVLIDPPPPPPVSIPLPTDFSATSVVTENDHDSENDILGDIGILPMEPASAPPRVPPAPPDFADFDDSDDEDLPVLPASPPPEFLSDDDRSDYDNEPEDSPLSNIISQLKQPTPPPRRSKTKPVPPPPAFKSDGRSRSDSRDSTDSGGRGPKPPVKPKPAGLTGQQSRNNRQAQGFTGPMRSVVDSGDSAHGHSRQEKRKGVLGNIFKKKK</sequence>
<dbReference type="Gene3D" id="2.30.30.40">
    <property type="entry name" value="SH3 Domains"/>
    <property type="match status" value="1"/>
</dbReference>
<keyword evidence="3 11" id="KW-0728">SH3 domain</keyword>
<dbReference type="CDD" id="cd00176">
    <property type="entry name" value="SPEC"/>
    <property type="match status" value="17"/>
</dbReference>
<keyword evidence="4" id="KW-0117">Actin capping</keyword>
<dbReference type="InterPro" id="IPR041681">
    <property type="entry name" value="PH_9"/>
</dbReference>
<organism evidence="17 18">
    <name type="scientific">Porites lobata</name>
    <dbReference type="NCBI Taxonomy" id="104759"/>
    <lineage>
        <taxon>Eukaryota</taxon>
        <taxon>Metazoa</taxon>
        <taxon>Cnidaria</taxon>
        <taxon>Anthozoa</taxon>
        <taxon>Hexacorallia</taxon>
        <taxon>Scleractinia</taxon>
        <taxon>Fungiina</taxon>
        <taxon>Poritidae</taxon>
        <taxon>Porites</taxon>
    </lineage>
</organism>
<dbReference type="InterPro" id="IPR001589">
    <property type="entry name" value="Actinin_actin-bd_CS"/>
</dbReference>
<keyword evidence="12" id="KW-0175">Coiled coil</keyword>
<dbReference type="CDD" id="cd21193">
    <property type="entry name" value="CH_beta_spectrin_rpt1"/>
    <property type="match status" value="1"/>
</dbReference>
<feature type="coiled-coil region" evidence="12">
    <location>
        <begin position="2461"/>
        <end position="2531"/>
    </location>
</feature>
<keyword evidence="9" id="KW-0677">Repeat</keyword>
<feature type="compositionally biased region" description="Basic and acidic residues" evidence="13">
    <location>
        <begin position="4003"/>
        <end position="4015"/>
    </location>
</feature>
<dbReference type="PROSITE" id="PS50003">
    <property type="entry name" value="PH_DOMAIN"/>
    <property type="match status" value="1"/>
</dbReference>
<feature type="domain" description="SH3" evidence="14">
    <location>
        <begin position="817"/>
        <end position="875"/>
    </location>
</feature>
<reference evidence="17 18" key="1">
    <citation type="submission" date="2022-05" db="EMBL/GenBank/DDBJ databases">
        <authorList>
            <consortium name="Genoscope - CEA"/>
            <person name="William W."/>
        </authorList>
    </citation>
    <scope>NUCLEOTIDE SEQUENCE [LARGE SCALE GENOMIC DNA]</scope>
</reference>
<evidence type="ECO:0000313" key="18">
    <source>
        <dbReference type="Proteomes" id="UP001159405"/>
    </source>
</evidence>
<keyword evidence="7" id="KW-0344">Guanine-nucleotide releasing factor</keyword>
<dbReference type="CDD" id="cd21194">
    <property type="entry name" value="CH_beta_spectrin_rpt2"/>
    <property type="match status" value="1"/>
</dbReference>
<evidence type="ECO:0000256" key="13">
    <source>
        <dbReference type="SAM" id="MobiDB-lite"/>
    </source>
</evidence>
<dbReference type="PROSITE" id="PS00019">
    <property type="entry name" value="ACTININ_1"/>
    <property type="match status" value="1"/>
</dbReference>
<evidence type="ECO:0000256" key="6">
    <source>
        <dbReference type="ARBA" id="ARBA00022553"/>
    </source>
</evidence>
<comment type="caution">
    <text evidence="17">The sequence shown here is derived from an EMBL/GenBank/DDBJ whole genome shotgun (WGS) entry which is preliminary data.</text>
</comment>
<dbReference type="SMART" id="SM00033">
    <property type="entry name" value="CH"/>
    <property type="match status" value="2"/>
</dbReference>
<dbReference type="SUPFAM" id="SSF50044">
    <property type="entry name" value="SH3-domain"/>
    <property type="match status" value="1"/>
</dbReference>
<dbReference type="SMART" id="SM00150">
    <property type="entry name" value="SPEC"/>
    <property type="match status" value="29"/>
</dbReference>
<comment type="subcellular location">
    <subcellularLocation>
        <location evidence="1">Cytoplasm</location>
    </subcellularLocation>
</comment>
<dbReference type="PROSITE" id="PS50002">
    <property type="entry name" value="SH3"/>
    <property type="match status" value="1"/>
</dbReference>
<evidence type="ECO:0000256" key="4">
    <source>
        <dbReference type="ARBA" id="ARBA00022467"/>
    </source>
</evidence>
<feature type="compositionally biased region" description="Basic and acidic residues" evidence="13">
    <location>
        <begin position="3554"/>
        <end position="3574"/>
    </location>
</feature>
<dbReference type="SMART" id="SM00233">
    <property type="entry name" value="PH"/>
    <property type="match status" value="1"/>
</dbReference>
<dbReference type="InterPro" id="IPR036028">
    <property type="entry name" value="SH3-like_dom_sf"/>
</dbReference>
<feature type="domain" description="Calponin-homology (CH)" evidence="16">
    <location>
        <begin position="143"/>
        <end position="248"/>
    </location>
</feature>
<dbReference type="EMBL" id="CALNXK010000026">
    <property type="protein sequence ID" value="CAH3113438.1"/>
    <property type="molecule type" value="Genomic_DNA"/>
</dbReference>
<dbReference type="PROSITE" id="PS00020">
    <property type="entry name" value="ACTININ_2"/>
    <property type="match status" value="1"/>
</dbReference>
<name>A0ABN8NKW6_9CNID</name>
<protein>
    <recommendedName>
        <fullName evidence="19">Spectrin beta chain</fullName>
    </recommendedName>
</protein>
<dbReference type="Pfam" id="PF15410">
    <property type="entry name" value="PH_9"/>
    <property type="match status" value="1"/>
</dbReference>
<evidence type="ECO:0000256" key="2">
    <source>
        <dbReference type="ARBA" id="ARBA00006826"/>
    </source>
</evidence>
<dbReference type="Gene3D" id="1.20.58.60">
    <property type="match status" value="27"/>
</dbReference>
<feature type="coiled-coil region" evidence="12">
    <location>
        <begin position="1085"/>
        <end position="1119"/>
    </location>
</feature>
<feature type="coiled-coil region" evidence="12">
    <location>
        <begin position="1902"/>
        <end position="1951"/>
    </location>
</feature>